<dbReference type="OrthoDB" id="10610124at2759"/>
<keyword evidence="3" id="KW-1185">Reference proteome</keyword>
<feature type="region of interest" description="Disordered" evidence="1">
    <location>
        <begin position="1"/>
        <end position="32"/>
    </location>
</feature>
<evidence type="ECO:0000313" key="2">
    <source>
        <dbReference type="EMBL" id="RIB05143.1"/>
    </source>
</evidence>
<accession>A0A397UCR3</accession>
<reference evidence="2 3" key="1">
    <citation type="submission" date="2018-06" db="EMBL/GenBank/DDBJ databases">
        <title>Comparative genomics reveals the genomic features of Rhizophagus irregularis, R. cerebriforme, R. diaphanum and Gigaspora rosea, and their symbiotic lifestyle signature.</title>
        <authorList>
            <person name="Morin E."/>
            <person name="San Clemente H."/>
            <person name="Chen E.C.H."/>
            <person name="De La Providencia I."/>
            <person name="Hainaut M."/>
            <person name="Kuo A."/>
            <person name="Kohler A."/>
            <person name="Murat C."/>
            <person name="Tang N."/>
            <person name="Roy S."/>
            <person name="Loubradou J."/>
            <person name="Henrissat B."/>
            <person name="Grigoriev I.V."/>
            <person name="Corradi N."/>
            <person name="Roux C."/>
            <person name="Martin F.M."/>
        </authorList>
    </citation>
    <scope>NUCLEOTIDE SEQUENCE [LARGE SCALE GENOMIC DNA]</scope>
    <source>
        <strain evidence="2 3">DAOM 194757</strain>
    </source>
</reference>
<gene>
    <name evidence="2" type="ORF">C2G38_623517</name>
</gene>
<organism evidence="2 3">
    <name type="scientific">Gigaspora rosea</name>
    <dbReference type="NCBI Taxonomy" id="44941"/>
    <lineage>
        <taxon>Eukaryota</taxon>
        <taxon>Fungi</taxon>
        <taxon>Fungi incertae sedis</taxon>
        <taxon>Mucoromycota</taxon>
        <taxon>Glomeromycotina</taxon>
        <taxon>Glomeromycetes</taxon>
        <taxon>Diversisporales</taxon>
        <taxon>Gigasporaceae</taxon>
        <taxon>Gigaspora</taxon>
    </lineage>
</organism>
<feature type="compositionally biased region" description="Polar residues" evidence="1">
    <location>
        <begin position="1"/>
        <end position="27"/>
    </location>
</feature>
<dbReference type="AlphaFoldDB" id="A0A397UCR3"/>
<protein>
    <submittedName>
        <fullName evidence="2">Uncharacterized protein</fullName>
    </submittedName>
</protein>
<feature type="compositionally biased region" description="Basic and acidic residues" evidence="1">
    <location>
        <begin position="71"/>
        <end position="81"/>
    </location>
</feature>
<feature type="region of interest" description="Disordered" evidence="1">
    <location>
        <begin position="49"/>
        <end position="125"/>
    </location>
</feature>
<dbReference type="EMBL" id="QKWP01002043">
    <property type="protein sequence ID" value="RIB05143.1"/>
    <property type="molecule type" value="Genomic_DNA"/>
</dbReference>
<feature type="compositionally biased region" description="Low complexity" evidence="1">
    <location>
        <begin position="87"/>
        <end position="125"/>
    </location>
</feature>
<sequence length="249" mass="27293">MPTASSTLSTIKSQLSGTKPTNNNSSHPSKKRTIIWPLVSAISKKSVDAASKANHKDIPSNTITNGKTTRHFHDSKLDLSKPGRNLSSNKVVCSRSNSSSSTSSRNSCDTNNTDNTSPSSTSNSLRSLNGIEMMLDDDNNIPEITNKNGHIIPETNIVDEPLDTTIDIPQSSQHHAIKSDEFANKSILSTSTTKPRPLMNSISWVEEITDKSFSAISAEPPQFDNLMNNVVDSTSSSRSNGRYYYYFFF</sequence>
<name>A0A397UCR3_9GLOM</name>
<evidence type="ECO:0000313" key="3">
    <source>
        <dbReference type="Proteomes" id="UP000266673"/>
    </source>
</evidence>
<dbReference type="Proteomes" id="UP000266673">
    <property type="component" value="Unassembled WGS sequence"/>
</dbReference>
<proteinExistence type="predicted"/>
<comment type="caution">
    <text evidence="2">The sequence shown here is derived from an EMBL/GenBank/DDBJ whole genome shotgun (WGS) entry which is preliminary data.</text>
</comment>
<evidence type="ECO:0000256" key="1">
    <source>
        <dbReference type="SAM" id="MobiDB-lite"/>
    </source>
</evidence>